<evidence type="ECO:0000313" key="2">
    <source>
        <dbReference type="EnsemblMetazoa" id="ASIC007013-PA"/>
    </source>
</evidence>
<name>A0A084VNN3_ANOSI</name>
<proteinExistence type="predicted"/>
<reference evidence="1 3" key="1">
    <citation type="journal article" date="2014" name="BMC Genomics">
        <title>Genome sequence of Anopheles sinensis provides insight into genetics basis of mosquito competence for malaria parasites.</title>
        <authorList>
            <person name="Zhou D."/>
            <person name="Zhang D."/>
            <person name="Ding G."/>
            <person name="Shi L."/>
            <person name="Hou Q."/>
            <person name="Ye Y."/>
            <person name="Xu Y."/>
            <person name="Zhou H."/>
            <person name="Xiong C."/>
            <person name="Li S."/>
            <person name="Yu J."/>
            <person name="Hong S."/>
            <person name="Yu X."/>
            <person name="Zou P."/>
            <person name="Chen C."/>
            <person name="Chang X."/>
            <person name="Wang W."/>
            <person name="Lv Y."/>
            <person name="Sun Y."/>
            <person name="Ma L."/>
            <person name="Shen B."/>
            <person name="Zhu C."/>
        </authorList>
    </citation>
    <scope>NUCLEOTIDE SEQUENCE [LARGE SCALE GENOMIC DNA]</scope>
</reference>
<evidence type="ECO:0000313" key="3">
    <source>
        <dbReference type="Proteomes" id="UP000030765"/>
    </source>
</evidence>
<dbReference type="AlphaFoldDB" id="A0A084VNN3"/>
<dbReference type="EMBL" id="ATLV01014779">
    <property type="status" value="NOT_ANNOTATED_CDS"/>
    <property type="molecule type" value="Genomic_DNA"/>
</dbReference>
<reference evidence="2" key="2">
    <citation type="submission" date="2020-05" db="UniProtKB">
        <authorList>
            <consortium name="EnsemblMetazoa"/>
        </authorList>
    </citation>
    <scope>IDENTIFICATION</scope>
</reference>
<accession>A0A084VNN3</accession>
<evidence type="ECO:0000313" key="1">
    <source>
        <dbReference type="EMBL" id="KFB39577.1"/>
    </source>
</evidence>
<dbReference type="VEuPathDB" id="VectorBase:ASIC007013"/>
<gene>
    <name evidence="1" type="ORF">ZHAS_00007013</name>
</gene>
<dbReference type="EnsemblMetazoa" id="ASIC007013-RA">
    <property type="protein sequence ID" value="ASIC007013-PA"/>
    <property type="gene ID" value="ASIC007013"/>
</dbReference>
<dbReference type="Proteomes" id="UP000030765">
    <property type="component" value="Unassembled WGS sequence"/>
</dbReference>
<sequence length="135" mass="15132">MCIKLKDYTVCGTYAGVIFCEGKLWNVYVSRDHQPDNQIVDVCAIAQKRNAFTIAQQSIDLFRFAFPFFASVYAGLPICISLPIASVANLDFPTPPYGDRETWKVKRFPIEQPTLNCNHEDGSTALYNSLADLDS</sequence>
<keyword evidence="3" id="KW-1185">Reference proteome</keyword>
<organism evidence="1">
    <name type="scientific">Anopheles sinensis</name>
    <name type="common">Mosquito</name>
    <dbReference type="NCBI Taxonomy" id="74873"/>
    <lineage>
        <taxon>Eukaryota</taxon>
        <taxon>Metazoa</taxon>
        <taxon>Ecdysozoa</taxon>
        <taxon>Arthropoda</taxon>
        <taxon>Hexapoda</taxon>
        <taxon>Insecta</taxon>
        <taxon>Pterygota</taxon>
        <taxon>Neoptera</taxon>
        <taxon>Endopterygota</taxon>
        <taxon>Diptera</taxon>
        <taxon>Nematocera</taxon>
        <taxon>Culicoidea</taxon>
        <taxon>Culicidae</taxon>
        <taxon>Anophelinae</taxon>
        <taxon>Anopheles</taxon>
    </lineage>
</organism>
<protein>
    <submittedName>
        <fullName evidence="1 2">Uncharacterized protein</fullName>
    </submittedName>
</protein>
<dbReference type="EMBL" id="KE524988">
    <property type="protein sequence ID" value="KFB39577.1"/>
    <property type="molecule type" value="Genomic_DNA"/>
</dbReference>